<dbReference type="SUPFAM" id="SSF55811">
    <property type="entry name" value="Nudix"/>
    <property type="match status" value="1"/>
</dbReference>
<dbReference type="PhylomeDB" id="A0A0D2WVL8"/>
<sequence length="321" mass="34753">MSVVTRAWAETMRRLQRECNSFQQPGSSKSISHKFAVAGVHLGYCRPADAQAILAAVPGVFALEPSTVANEPAVLTLSPALNRDSPAARTAAVMGVMQALRRSNTMEALAGWRDELFAVAPEYGGPVYFEIERAAASLLGVSQFGTHLNGYVRTGASGNPAQDLKMWVSRRSLTKPTWPGKLDNLCAGGLPSGMSPHENMRKECSEEASVPAELSGRCVAVGTVSYTSELSRGIFPECQFVYDLELPESFQPVSADGEVGEFYLWDVPTILHSISTPEFKPNCALVFLDFFIRHGILTPDSTPLYPELVSGLHYSGPLARD</sequence>
<evidence type="ECO:0000313" key="3">
    <source>
        <dbReference type="Proteomes" id="UP000008743"/>
    </source>
</evidence>
<dbReference type="OrthoDB" id="10261522at2759"/>
<gene>
    <name evidence="2" type="ORF">CAOG_006631</name>
</gene>
<proteinExistence type="predicted"/>
<dbReference type="PANTHER" id="PTHR13622:SF8">
    <property type="entry name" value="THIAMIN PYROPHOSPHOKINASE 1"/>
    <property type="match status" value="1"/>
</dbReference>
<protein>
    <recommendedName>
        <fullName evidence="1">Nudix hydrolase domain-containing protein</fullName>
    </recommendedName>
</protein>
<dbReference type="Gene3D" id="3.90.79.10">
    <property type="entry name" value="Nucleoside Triphosphate Pyrophosphohydrolase"/>
    <property type="match status" value="1"/>
</dbReference>
<dbReference type="Proteomes" id="UP000008743">
    <property type="component" value="Unassembled WGS sequence"/>
</dbReference>
<dbReference type="InterPro" id="IPR000086">
    <property type="entry name" value="NUDIX_hydrolase_dom"/>
</dbReference>
<evidence type="ECO:0000259" key="1">
    <source>
        <dbReference type="PROSITE" id="PS51462"/>
    </source>
</evidence>
<dbReference type="STRING" id="595528.A0A0D2WVL8"/>
<dbReference type="AlphaFoldDB" id="A0A0D2WVL8"/>
<feature type="domain" description="Nudix hydrolase" evidence="1">
    <location>
        <begin position="151"/>
        <end position="289"/>
    </location>
</feature>
<dbReference type="InParanoid" id="A0A0D2WVL8"/>
<dbReference type="CDD" id="cd03676">
    <property type="entry name" value="NUDIX_Tnr3_like"/>
    <property type="match status" value="1"/>
</dbReference>
<dbReference type="GO" id="GO:0044715">
    <property type="term" value="F:8-oxo-dGDP phosphatase activity"/>
    <property type="evidence" value="ECO:0007669"/>
    <property type="project" value="TreeGrafter"/>
</dbReference>
<accession>A0A0D2WVL8</accession>
<name>A0A0D2WVL8_CAPO3</name>
<evidence type="ECO:0000313" key="2">
    <source>
        <dbReference type="EMBL" id="KJE96288.1"/>
    </source>
</evidence>
<dbReference type="PROSITE" id="PS51462">
    <property type="entry name" value="NUDIX"/>
    <property type="match status" value="1"/>
</dbReference>
<dbReference type="RefSeq" id="XP_004344252.1">
    <property type="nucleotide sequence ID" value="XM_004344202.1"/>
</dbReference>
<dbReference type="InterPro" id="IPR015797">
    <property type="entry name" value="NUDIX_hydrolase-like_dom_sf"/>
</dbReference>
<dbReference type="FunFam" id="3.90.79.10:FF:000019">
    <property type="entry name" value="Thiamin pyrophosphokinase, putative"/>
    <property type="match status" value="1"/>
</dbReference>
<dbReference type="InterPro" id="IPR031804">
    <property type="entry name" value="DUF4743"/>
</dbReference>
<dbReference type="PANTHER" id="PTHR13622">
    <property type="entry name" value="THIAMIN PYROPHOSPHOKINASE"/>
    <property type="match status" value="1"/>
</dbReference>
<dbReference type="OMA" id="HRRLEYP"/>
<dbReference type="Pfam" id="PF15916">
    <property type="entry name" value="DUF4743"/>
    <property type="match status" value="1"/>
</dbReference>
<reference evidence="3" key="1">
    <citation type="submission" date="2011-02" db="EMBL/GenBank/DDBJ databases">
        <title>The Genome Sequence of Capsaspora owczarzaki ATCC 30864.</title>
        <authorList>
            <person name="Russ C."/>
            <person name="Cuomo C."/>
            <person name="Burger G."/>
            <person name="Gray M.W."/>
            <person name="Holland P.W.H."/>
            <person name="King N."/>
            <person name="Lang F.B.F."/>
            <person name="Roger A.J."/>
            <person name="Ruiz-Trillo I."/>
            <person name="Young S.K."/>
            <person name="Zeng Q."/>
            <person name="Gargeya S."/>
            <person name="Alvarado L."/>
            <person name="Berlin A."/>
            <person name="Chapman S.B."/>
            <person name="Chen Z."/>
            <person name="Freedman E."/>
            <person name="Gellesch M."/>
            <person name="Goldberg J."/>
            <person name="Griggs A."/>
            <person name="Gujja S."/>
            <person name="Heilman E."/>
            <person name="Heiman D."/>
            <person name="Howarth C."/>
            <person name="Mehta T."/>
            <person name="Neiman D."/>
            <person name="Pearson M."/>
            <person name="Roberts A."/>
            <person name="Saif S."/>
            <person name="Shea T."/>
            <person name="Shenoy N."/>
            <person name="Sisk P."/>
            <person name="Stolte C."/>
            <person name="Sykes S."/>
            <person name="White J."/>
            <person name="Yandava C."/>
            <person name="Haas B."/>
            <person name="Nusbaum C."/>
            <person name="Birren B."/>
        </authorList>
    </citation>
    <scope>NUCLEOTIDE SEQUENCE</scope>
    <source>
        <strain evidence="3">ATCC 30864</strain>
    </source>
</reference>
<dbReference type="EMBL" id="KE346371">
    <property type="protein sequence ID" value="KJE96288.1"/>
    <property type="molecule type" value="Genomic_DNA"/>
</dbReference>
<dbReference type="eggNOG" id="KOG4313">
    <property type="taxonomic scope" value="Eukaryota"/>
</dbReference>
<keyword evidence="3" id="KW-1185">Reference proteome</keyword>
<organism evidence="2 3">
    <name type="scientific">Capsaspora owczarzaki (strain ATCC 30864)</name>
    <dbReference type="NCBI Taxonomy" id="595528"/>
    <lineage>
        <taxon>Eukaryota</taxon>
        <taxon>Filasterea</taxon>
        <taxon>Capsaspora</taxon>
    </lineage>
</organism>